<keyword evidence="2" id="KW-1003">Cell membrane</keyword>
<keyword evidence="6 9" id="KW-0472">Membrane</keyword>
<dbReference type="GO" id="GO:0005886">
    <property type="term" value="C:plasma membrane"/>
    <property type="evidence" value="ECO:0007669"/>
    <property type="project" value="UniProtKB-SubCell"/>
</dbReference>
<evidence type="ECO:0000256" key="5">
    <source>
        <dbReference type="ARBA" id="ARBA00022989"/>
    </source>
</evidence>
<dbReference type="OrthoDB" id="9774600at2"/>
<dbReference type="KEGG" id="ahg:AHOG_03650"/>
<keyword evidence="10" id="KW-0328">Glycosyltransferase</keyword>
<feature type="region of interest" description="Disordered" evidence="8">
    <location>
        <begin position="344"/>
        <end position="374"/>
    </location>
</feature>
<evidence type="ECO:0000256" key="6">
    <source>
        <dbReference type="ARBA" id="ARBA00023136"/>
    </source>
</evidence>
<name>A0A221VXV9_9PSEU</name>
<evidence type="ECO:0000256" key="9">
    <source>
        <dbReference type="SAM" id="Phobius"/>
    </source>
</evidence>
<evidence type="ECO:0000256" key="4">
    <source>
        <dbReference type="ARBA" id="ARBA00022692"/>
    </source>
</evidence>
<comment type="subcellular location">
    <subcellularLocation>
        <location evidence="1">Cell membrane</location>
        <topology evidence="1">Multi-pass membrane protein</topology>
    </subcellularLocation>
</comment>
<evidence type="ECO:0000256" key="3">
    <source>
        <dbReference type="ARBA" id="ARBA00022679"/>
    </source>
</evidence>
<reference evidence="10 11" key="1">
    <citation type="submission" date="2017-07" db="EMBL/GenBank/DDBJ databases">
        <title>Complete genome sequence of Actinoalloteichus hoggarensis DSM 45943, type strain of Actinoalloteichus hoggarensis.</title>
        <authorList>
            <person name="Ruckert C."/>
            <person name="Nouioui I."/>
            <person name="Willmese J."/>
            <person name="van Wezel G."/>
            <person name="Klenk H.-P."/>
            <person name="Kalinowski J."/>
            <person name="Zotchev S.B."/>
        </authorList>
    </citation>
    <scope>NUCLEOTIDE SEQUENCE [LARGE SCALE GENOMIC DNA]</scope>
    <source>
        <strain evidence="10 11">DSM 45943</strain>
    </source>
</reference>
<dbReference type="AlphaFoldDB" id="A0A221VXV9"/>
<feature type="transmembrane region" description="Helical" evidence="9">
    <location>
        <begin position="135"/>
        <end position="154"/>
    </location>
</feature>
<feature type="transmembrane region" description="Helical" evidence="9">
    <location>
        <begin position="393"/>
        <end position="411"/>
    </location>
</feature>
<feature type="transmembrane region" description="Helical" evidence="9">
    <location>
        <begin position="213"/>
        <end position="231"/>
    </location>
</feature>
<protein>
    <submittedName>
        <fullName evidence="10">Polyprenol-phosphate-mannose-dependent alpha-(1-2)-phosphatidylinositol mannoside mannosyltransferase</fullName>
        <ecNumber evidence="10">2.4.1.-</ecNumber>
    </submittedName>
</protein>
<dbReference type="InterPro" id="IPR018584">
    <property type="entry name" value="GT87"/>
</dbReference>
<sequence>MPLTTPVAADGIVSSRAARLGARARSGPILVIVLSAVVLVLNVARLIGDSALVDASVYFGGARLLLEGGDLYGTRIAAPGIELPFTYPPFAALLFVGVFAGSLLSGAYLLTVLGTGALLSTLFLIARRYDQSRPAALASAAAFTAAATFLEPVAETLDFVQINTVLLGMVAWDCLGRAGLLPRGLLVGLATAIKLTPAVFVLFFLARRDWRSVGWTAIGFLGASGAGWLVAPAQSVDYWSTVLADSGRIGDPAYVGNQSLRGLFSRLVGDETVVSALWVLTSVLVVTTGWLVAARLRGLGQDVPALCAVATVGLLVSPVSWSHHWVWVVPALLVLWSRPAGMPHEVSARPRSSIPAPRSVRSDRPAAPPAALTVRPAVPRPSPWSGPVLRRRGLCLLVAGYLIAGVHWWLPHERDDHLGWSGWQQVLGSDYVLAALLGLGALAVLAWRWGRPLVDPSQPQAEPTSRAPAAEQAPAGEQQAMPGPAERGTAAQAAVIHEDVVADAAPAGVTASAGRGGPGRPATDSPAGRARPGGPDQNDHGVAESPPDPATPGAEPGRPVAASEPPARPATRRATPGRPPEA</sequence>
<feature type="region of interest" description="Disordered" evidence="8">
    <location>
        <begin position="508"/>
        <end position="582"/>
    </location>
</feature>
<organism evidence="10 11">
    <name type="scientific">Actinoalloteichus hoggarensis</name>
    <dbReference type="NCBI Taxonomy" id="1470176"/>
    <lineage>
        <taxon>Bacteria</taxon>
        <taxon>Bacillati</taxon>
        <taxon>Actinomycetota</taxon>
        <taxon>Actinomycetes</taxon>
        <taxon>Pseudonocardiales</taxon>
        <taxon>Pseudonocardiaceae</taxon>
        <taxon>Actinoalloteichus</taxon>
    </lineage>
</organism>
<evidence type="ECO:0000256" key="2">
    <source>
        <dbReference type="ARBA" id="ARBA00022475"/>
    </source>
</evidence>
<feature type="region of interest" description="Disordered" evidence="8">
    <location>
        <begin position="456"/>
        <end position="491"/>
    </location>
</feature>
<keyword evidence="4 9" id="KW-0812">Transmembrane</keyword>
<feature type="transmembrane region" description="Helical" evidence="9">
    <location>
        <begin position="29"/>
        <end position="48"/>
    </location>
</feature>
<accession>A0A221VXV9</accession>
<evidence type="ECO:0000313" key="11">
    <source>
        <dbReference type="Proteomes" id="UP000204221"/>
    </source>
</evidence>
<evidence type="ECO:0000256" key="8">
    <source>
        <dbReference type="SAM" id="MobiDB-lite"/>
    </source>
</evidence>
<dbReference type="Proteomes" id="UP000204221">
    <property type="component" value="Chromosome"/>
</dbReference>
<dbReference type="RefSeq" id="WP_093940096.1">
    <property type="nucleotide sequence ID" value="NZ_CP022521.1"/>
</dbReference>
<keyword evidence="3 10" id="KW-0808">Transferase</keyword>
<gene>
    <name evidence="10" type="ORF">AHOG_03650</name>
</gene>
<comment type="similarity">
    <text evidence="7">Belongs to the glycosyltransferase 87 family.</text>
</comment>
<dbReference type="EMBL" id="CP022521">
    <property type="protein sequence ID" value="ASO18386.1"/>
    <property type="molecule type" value="Genomic_DNA"/>
</dbReference>
<feature type="transmembrane region" description="Helical" evidence="9">
    <location>
        <begin position="273"/>
        <end position="296"/>
    </location>
</feature>
<feature type="transmembrane region" description="Helical" evidence="9">
    <location>
        <begin position="90"/>
        <end position="123"/>
    </location>
</feature>
<dbReference type="GO" id="GO:0016758">
    <property type="term" value="F:hexosyltransferase activity"/>
    <property type="evidence" value="ECO:0007669"/>
    <property type="project" value="InterPro"/>
</dbReference>
<feature type="transmembrane region" description="Helical" evidence="9">
    <location>
        <begin position="431"/>
        <end position="450"/>
    </location>
</feature>
<keyword evidence="5 9" id="KW-1133">Transmembrane helix</keyword>
<dbReference type="Pfam" id="PF09594">
    <property type="entry name" value="GT87"/>
    <property type="match status" value="1"/>
</dbReference>
<keyword evidence="11" id="KW-1185">Reference proteome</keyword>
<proteinExistence type="inferred from homology"/>
<evidence type="ECO:0000256" key="1">
    <source>
        <dbReference type="ARBA" id="ARBA00004651"/>
    </source>
</evidence>
<feature type="transmembrane region" description="Helical" evidence="9">
    <location>
        <begin position="185"/>
        <end position="206"/>
    </location>
</feature>
<evidence type="ECO:0000313" key="10">
    <source>
        <dbReference type="EMBL" id="ASO18386.1"/>
    </source>
</evidence>
<feature type="compositionally biased region" description="Low complexity" evidence="8">
    <location>
        <begin position="467"/>
        <end position="485"/>
    </location>
</feature>
<evidence type="ECO:0000256" key="7">
    <source>
        <dbReference type="ARBA" id="ARBA00024033"/>
    </source>
</evidence>
<dbReference type="EC" id="2.4.1.-" evidence="10"/>